<dbReference type="EMBL" id="VWAK01000013">
    <property type="protein sequence ID" value="KAA5230343.1"/>
    <property type="molecule type" value="Genomic_DNA"/>
</dbReference>
<evidence type="ECO:0000313" key="12">
    <source>
        <dbReference type="Proteomes" id="UP000421791"/>
    </source>
</evidence>
<evidence type="ECO:0000256" key="4">
    <source>
        <dbReference type="ARBA" id="ARBA00023295"/>
    </source>
</evidence>
<comment type="similarity">
    <text evidence="6">Belongs to the glycosyl hydrolase 18 family.</text>
</comment>
<dbReference type="Proteomes" id="UP000440198">
    <property type="component" value="Unassembled WGS sequence"/>
</dbReference>
<reference evidence="12 13" key="1">
    <citation type="journal article" date="2019" name="Nat. Med.">
        <title>A library of human gut bacterial isolates paired with longitudinal multiomics data enables mechanistic microbiome research.</title>
        <authorList>
            <person name="Poyet M."/>
            <person name="Groussin M."/>
            <person name="Gibbons S.M."/>
            <person name="Avila-Pacheco J."/>
            <person name="Jiang X."/>
            <person name="Kearney S.M."/>
            <person name="Perrotta A.R."/>
            <person name="Berdy B."/>
            <person name="Zhao S."/>
            <person name="Lieberman T.D."/>
            <person name="Swanson P.K."/>
            <person name="Smith M."/>
            <person name="Roesemann S."/>
            <person name="Alexander J.E."/>
            <person name="Rich S.A."/>
            <person name="Livny J."/>
            <person name="Vlamakis H."/>
            <person name="Clish C."/>
            <person name="Bullock K."/>
            <person name="Deik A."/>
            <person name="Scott J."/>
            <person name="Pierce K.A."/>
            <person name="Xavier R.J."/>
            <person name="Alm E.J."/>
        </authorList>
    </citation>
    <scope>NUCLEOTIDE SEQUENCE [LARGE SCALE GENOMIC DNA]</scope>
    <source>
        <strain evidence="11 13">BIOML-A2</strain>
        <strain evidence="10 12">BIOML-A6</strain>
    </source>
</reference>
<evidence type="ECO:0000313" key="13">
    <source>
        <dbReference type="Proteomes" id="UP000440198"/>
    </source>
</evidence>
<evidence type="ECO:0000313" key="10">
    <source>
        <dbReference type="EMBL" id="KAA5230343.1"/>
    </source>
</evidence>
<evidence type="ECO:0000256" key="3">
    <source>
        <dbReference type="ARBA" id="ARBA00022801"/>
    </source>
</evidence>
<dbReference type="SUPFAM" id="SSF51445">
    <property type="entry name" value="(Trans)glycosidases"/>
    <property type="match status" value="1"/>
</dbReference>
<dbReference type="PANTHER" id="PTHR11177">
    <property type="entry name" value="CHITINASE"/>
    <property type="match status" value="1"/>
</dbReference>
<evidence type="ECO:0000256" key="7">
    <source>
        <dbReference type="SAM" id="MobiDB-lite"/>
    </source>
</evidence>
<dbReference type="InterPro" id="IPR011583">
    <property type="entry name" value="Chitinase_II/V-like_cat"/>
</dbReference>
<dbReference type="PROSITE" id="PS51257">
    <property type="entry name" value="PROKAR_LIPOPROTEIN"/>
    <property type="match status" value="1"/>
</dbReference>
<dbReference type="EMBL" id="VWAG01000012">
    <property type="protein sequence ID" value="KAA5258118.1"/>
    <property type="molecule type" value="Genomic_DNA"/>
</dbReference>
<evidence type="ECO:0000256" key="8">
    <source>
        <dbReference type="SAM" id="SignalP"/>
    </source>
</evidence>
<dbReference type="GO" id="GO:0008061">
    <property type="term" value="F:chitin binding"/>
    <property type="evidence" value="ECO:0007669"/>
    <property type="project" value="InterPro"/>
</dbReference>
<dbReference type="InterPro" id="IPR017853">
    <property type="entry name" value="GH"/>
</dbReference>
<evidence type="ECO:0000256" key="2">
    <source>
        <dbReference type="ARBA" id="ARBA00012729"/>
    </source>
</evidence>
<dbReference type="GO" id="GO:0008843">
    <property type="term" value="F:endochitinase activity"/>
    <property type="evidence" value="ECO:0007669"/>
    <property type="project" value="UniProtKB-EC"/>
</dbReference>
<evidence type="ECO:0000259" key="9">
    <source>
        <dbReference type="PROSITE" id="PS51910"/>
    </source>
</evidence>
<feature type="signal peptide" evidence="8">
    <location>
        <begin position="1"/>
        <end position="20"/>
    </location>
</feature>
<sequence>MRSKFLFFCLFLFGMLTACKDTKWVDVPAGTPPEGSVVGKPGDNEEPDEPDQTEKSFINCSYIRGDFFEINRISGASMGACNDLIYLTARPYADGDLTFDLPVNDAELTGASYMSSYEGRNGVVKFDGAGKMNGGDGLLHSPDGAYKKFTFGTYLYITEWVDGAYLFNKVNNNSTIISFQLGATEGILRFTIGNSTTTVVNDNLKSGAWHYVAITYSGGKAKLYVDTNNIPTEFTGSLPAEIPNTRADFFLGEKLKGYLDETFVSSLEVGTLGRNPISFDTDIWNNTKTLAYWKYDDSAQLGKDSHTWVIRLEQIRATLNGQVGDRKLRLGIAGGEWLKMVSNETARTNFANNVKNVLDKYNMDGVDLDFEWAYSPSELTNYSKAIVKLRGVLGKNVFFTVSLHPVSYKITSEAIAAVDFISFQCYGPQAALFSFERFKSDGQTAVEYGIPQNKLVMGVPFYGTTGTAGEQVAYCDLINKGNLTNTSVDEWMYNGKNYTFNSQNTIRQKTQYVCENGFGGIMSWDLATDVDVTNDKSLLKVVKEEFDYYANPAVE</sequence>
<protein>
    <recommendedName>
        <fullName evidence="2">chitinase</fullName>
        <ecNumber evidence="2">3.2.1.14</ecNumber>
    </recommendedName>
</protein>
<dbReference type="InterPro" id="IPR001223">
    <property type="entry name" value="Glyco_hydro18_cat"/>
</dbReference>
<evidence type="ECO:0000256" key="1">
    <source>
        <dbReference type="ARBA" id="ARBA00000822"/>
    </source>
</evidence>
<dbReference type="Gene3D" id="2.60.120.200">
    <property type="match status" value="1"/>
</dbReference>
<feature type="region of interest" description="Disordered" evidence="7">
    <location>
        <begin position="30"/>
        <end position="55"/>
    </location>
</feature>
<dbReference type="Gene3D" id="3.20.20.80">
    <property type="entry name" value="Glycosidases"/>
    <property type="match status" value="1"/>
</dbReference>
<dbReference type="AlphaFoldDB" id="A0A7J4YPD7"/>
<keyword evidence="8" id="KW-0732">Signal</keyword>
<keyword evidence="3 5" id="KW-0378">Hydrolase</keyword>
<dbReference type="GeneID" id="92987532"/>
<evidence type="ECO:0000313" key="11">
    <source>
        <dbReference type="EMBL" id="KAA5258118.1"/>
    </source>
</evidence>
<dbReference type="SMART" id="SM00636">
    <property type="entry name" value="Glyco_18"/>
    <property type="match status" value="1"/>
</dbReference>
<accession>A0A7J4YPD7</accession>
<comment type="catalytic activity">
    <reaction evidence="1">
        <text>Random endo-hydrolysis of N-acetyl-beta-D-glucosaminide (1-&gt;4)-beta-linkages in chitin and chitodextrins.</text>
        <dbReference type="EC" id="3.2.1.14"/>
    </reaction>
</comment>
<keyword evidence="4 5" id="KW-0326">Glycosidase</keyword>
<feature type="domain" description="GH18" evidence="9">
    <location>
        <begin position="253"/>
        <end position="549"/>
    </location>
</feature>
<dbReference type="PROSITE" id="PS01095">
    <property type="entry name" value="GH18_1"/>
    <property type="match status" value="1"/>
</dbReference>
<dbReference type="RefSeq" id="WP_007756158.1">
    <property type="nucleotide sequence ID" value="NZ_JADOZO010000509.1"/>
</dbReference>
<dbReference type="InterPro" id="IPR013320">
    <property type="entry name" value="ConA-like_dom_sf"/>
</dbReference>
<name>A0A7J4YPD7_9BACE</name>
<dbReference type="Pfam" id="PF13385">
    <property type="entry name" value="Laminin_G_3"/>
    <property type="match status" value="1"/>
</dbReference>
<dbReference type="InterPro" id="IPR050314">
    <property type="entry name" value="Glycosyl_Hydrlase_18"/>
</dbReference>
<keyword evidence="13" id="KW-1185">Reference proteome</keyword>
<dbReference type="PANTHER" id="PTHR11177:SF317">
    <property type="entry name" value="CHITINASE 12-RELATED"/>
    <property type="match status" value="1"/>
</dbReference>
<dbReference type="EC" id="3.2.1.14" evidence="2"/>
<comment type="caution">
    <text evidence="10">The sequence shown here is derived from an EMBL/GenBank/DDBJ whole genome shotgun (WGS) entry which is preliminary data.</text>
</comment>
<dbReference type="Gene3D" id="3.40.5.30">
    <property type="entry name" value="(Trans)glycosidases - domain 2"/>
    <property type="match status" value="1"/>
</dbReference>
<organism evidence="10 12">
    <name type="scientific">Bacteroides finegoldii</name>
    <dbReference type="NCBI Taxonomy" id="338188"/>
    <lineage>
        <taxon>Bacteria</taxon>
        <taxon>Pseudomonadati</taxon>
        <taxon>Bacteroidota</taxon>
        <taxon>Bacteroidia</taxon>
        <taxon>Bacteroidales</taxon>
        <taxon>Bacteroidaceae</taxon>
        <taxon>Bacteroides</taxon>
    </lineage>
</organism>
<evidence type="ECO:0000256" key="6">
    <source>
        <dbReference type="RuleBase" id="RU004453"/>
    </source>
</evidence>
<dbReference type="Proteomes" id="UP000421791">
    <property type="component" value="Unassembled WGS sequence"/>
</dbReference>
<dbReference type="PROSITE" id="PS51910">
    <property type="entry name" value="GH18_2"/>
    <property type="match status" value="1"/>
</dbReference>
<evidence type="ECO:0000256" key="5">
    <source>
        <dbReference type="RuleBase" id="RU000489"/>
    </source>
</evidence>
<dbReference type="SUPFAM" id="SSF49899">
    <property type="entry name" value="Concanavalin A-like lectins/glucanases"/>
    <property type="match status" value="1"/>
</dbReference>
<gene>
    <name evidence="11" type="ORF">F2Z09_09050</name>
    <name evidence="10" type="ORF">F2Z22_09930</name>
</gene>
<feature type="chain" id="PRO_5044658490" description="chitinase" evidence="8">
    <location>
        <begin position="21"/>
        <end position="555"/>
    </location>
</feature>
<dbReference type="InterPro" id="IPR001579">
    <property type="entry name" value="Glyco_hydro_18_chit_AS"/>
</dbReference>
<dbReference type="Pfam" id="PF00704">
    <property type="entry name" value="Glyco_hydro_18"/>
    <property type="match status" value="1"/>
</dbReference>
<proteinExistence type="inferred from homology"/>
<dbReference type="GO" id="GO:0005975">
    <property type="term" value="P:carbohydrate metabolic process"/>
    <property type="evidence" value="ECO:0007669"/>
    <property type="project" value="InterPro"/>
</dbReference>